<proteinExistence type="predicted"/>
<dbReference type="GO" id="GO:0005975">
    <property type="term" value="P:carbohydrate metabolic process"/>
    <property type="evidence" value="ECO:0007669"/>
    <property type="project" value="InterPro"/>
</dbReference>
<keyword evidence="3" id="KW-1185">Reference proteome</keyword>
<sequence length="139" mass="15730">MYAFAGVDEKTGEVTLPDAHADKEIQYPGDEGVDGDLYGNLKALYLLKKEHRHLKVLLSIGGWRNKPDIETAIYDEKKHARLVKSAVRMVEDYGFDGLDMHYEIYTSVDESIVYLALLANFELRLTNTRSTSRMATAIC</sequence>
<name>A0A5C3QKL8_9AGAR</name>
<gene>
    <name evidence="2" type="ORF">BDV98DRAFT_592170</name>
</gene>
<dbReference type="InterPro" id="IPR017853">
    <property type="entry name" value="GH"/>
</dbReference>
<evidence type="ECO:0000313" key="3">
    <source>
        <dbReference type="Proteomes" id="UP000305067"/>
    </source>
</evidence>
<dbReference type="Gene3D" id="3.20.20.80">
    <property type="entry name" value="Glycosidases"/>
    <property type="match status" value="1"/>
</dbReference>
<dbReference type="Pfam" id="PF00704">
    <property type="entry name" value="Glyco_hydro_18"/>
    <property type="match status" value="1"/>
</dbReference>
<dbReference type="GO" id="GO:0005576">
    <property type="term" value="C:extracellular region"/>
    <property type="evidence" value="ECO:0007669"/>
    <property type="project" value="TreeGrafter"/>
</dbReference>
<dbReference type="GO" id="GO:0008061">
    <property type="term" value="F:chitin binding"/>
    <property type="evidence" value="ECO:0007669"/>
    <property type="project" value="TreeGrafter"/>
</dbReference>
<protein>
    <submittedName>
        <fullName evidence="2">Glycoside hydrolase superfamily</fullName>
    </submittedName>
</protein>
<dbReference type="PANTHER" id="PTHR11177">
    <property type="entry name" value="CHITINASE"/>
    <property type="match status" value="1"/>
</dbReference>
<dbReference type="InterPro" id="IPR050314">
    <property type="entry name" value="Glycosyl_Hydrlase_18"/>
</dbReference>
<dbReference type="PANTHER" id="PTHR11177:SF317">
    <property type="entry name" value="CHITINASE 12-RELATED"/>
    <property type="match status" value="1"/>
</dbReference>
<evidence type="ECO:0000259" key="1">
    <source>
        <dbReference type="PROSITE" id="PS51910"/>
    </source>
</evidence>
<dbReference type="STRING" id="1884261.A0A5C3QKL8"/>
<organism evidence="2 3">
    <name type="scientific">Pterulicium gracile</name>
    <dbReference type="NCBI Taxonomy" id="1884261"/>
    <lineage>
        <taxon>Eukaryota</taxon>
        <taxon>Fungi</taxon>
        <taxon>Dikarya</taxon>
        <taxon>Basidiomycota</taxon>
        <taxon>Agaricomycotina</taxon>
        <taxon>Agaricomycetes</taxon>
        <taxon>Agaricomycetidae</taxon>
        <taxon>Agaricales</taxon>
        <taxon>Pleurotineae</taxon>
        <taxon>Pterulaceae</taxon>
        <taxon>Pterulicium</taxon>
    </lineage>
</organism>
<dbReference type="OrthoDB" id="76388at2759"/>
<dbReference type="GO" id="GO:0004568">
    <property type="term" value="F:chitinase activity"/>
    <property type="evidence" value="ECO:0007669"/>
    <property type="project" value="TreeGrafter"/>
</dbReference>
<dbReference type="PROSITE" id="PS51910">
    <property type="entry name" value="GH18_2"/>
    <property type="match status" value="1"/>
</dbReference>
<keyword evidence="2" id="KW-0378">Hydrolase</keyword>
<dbReference type="SUPFAM" id="SSF51445">
    <property type="entry name" value="(Trans)glycosidases"/>
    <property type="match status" value="1"/>
</dbReference>
<dbReference type="AlphaFoldDB" id="A0A5C3QKL8"/>
<dbReference type="GO" id="GO:0006032">
    <property type="term" value="P:chitin catabolic process"/>
    <property type="evidence" value="ECO:0007669"/>
    <property type="project" value="TreeGrafter"/>
</dbReference>
<feature type="domain" description="GH18" evidence="1">
    <location>
        <begin position="1"/>
        <end position="139"/>
    </location>
</feature>
<dbReference type="InterPro" id="IPR001223">
    <property type="entry name" value="Glyco_hydro18_cat"/>
</dbReference>
<dbReference type="EMBL" id="ML178822">
    <property type="protein sequence ID" value="TFL02486.1"/>
    <property type="molecule type" value="Genomic_DNA"/>
</dbReference>
<evidence type="ECO:0000313" key="2">
    <source>
        <dbReference type="EMBL" id="TFL02486.1"/>
    </source>
</evidence>
<accession>A0A5C3QKL8</accession>
<reference evidence="2 3" key="1">
    <citation type="journal article" date="2019" name="Nat. Ecol. Evol.">
        <title>Megaphylogeny resolves global patterns of mushroom evolution.</title>
        <authorList>
            <person name="Varga T."/>
            <person name="Krizsan K."/>
            <person name="Foldi C."/>
            <person name="Dima B."/>
            <person name="Sanchez-Garcia M."/>
            <person name="Sanchez-Ramirez S."/>
            <person name="Szollosi G.J."/>
            <person name="Szarkandi J.G."/>
            <person name="Papp V."/>
            <person name="Albert L."/>
            <person name="Andreopoulos W."/>
            <person name="Angelini C."/>
            <person name="Antonin V."/>
            <person name="Barry K.W."/>
            <person name="Bougher N.L."/>
            <person name="Buchanan P."/>
            <person name="Buyck B."/>
            <person name="Bense V."/>
            <person name="Catcheside P."/>
            <person name="Chovatia M."/>
            <person name="Cooper J."/>
            <person name="Damon W."/>
            <person name="Desjardin D."/>
            <person name="Finy P."/>
            <person name="Geml J."/>
            <person name="Haridas S."/>
            <person name="Hughes K."/>
            <person name="Justo A."/>
            <person name="Karasinski D."/>
            <person name="Kautmanova I."/>
            <person name="Kiss B."/>
            <person name="Kocsube S."/>
            <person name="Kotiranta H."/>
            <person name="LaButti K.M."/>
            <person name="Lechner B.E."/>
            <person name="Liimatainen K."/>
            <person name="Lipzen A."/>
            <person name="Lukacs Z."/>
            <person name="Mihaltcheva S."/>
            <person name="Morgado L.N."/>
            <person name="Niskanen T."/>
            <person name="Noordeloos M.E."/>
            <person name="Ohm R.A."/>
            <person name="Ortiz-Santana B."/>
            <person name="Ovrebo C."/>
            <person name="Racz N."/>
            <person name="Riley R."/>
            <person name="Savchenko A."/>
            <person name="Shiryaev A."/>
            <person name="Soop K."/>
            <person name="Spirin V."/>
            <person name="Szebenyi C."/>
            <person name="Tomsovsky M."/>
            <person name="Tulloss R.E."/>
            <person name="Uehling J."/>
            <person name="Grigoriev I.V."/>
            <person name="Vagvolgyi C."/>
            <person name="Papp T."/>
            <person name="Martin F.M."/>
            <person name="Miettinen O."/>
            <person name="Hibbett D.S."/>
            <person name="Nagy L.G."/>
        </authorList>
    </citation>
    <scope>NUCLEOTIDE SEQUENCE [LARGE SCALE GENOMIC DNA]</scope>
    <source>
        <strain evidence="2 3">CBS 309.79</strain>
    </source>
</reference>
<dbReference type="Proteomes" id="UP000305067">
    <property type="component" value="Unassembled WGS sequence"/>
</dbReference>